<dbReference type="InterPro" id="IPR051202">
    <property type="entry name" value="Peptidase_C40"/>
</dbReference>
<evidence type="ECO:0000259" key="5">
    <source>
        <dbReference type="PROSITE" id="PS51935"/>
    </source>
</evidence>
<keyword evidence="4" id="KW-0788">Thiol protease</keyword>
<dbReference type="GO" id="GO:0006508">
    <property type="term" value="P:proteolysis"/>
    <property type="evidence" value="ECO:0007669"/>
    <property type="project" value="UniProtKB-KW"/>
</dbReference>
<dbReference type="GO" id="GO:0008234">
    <property type="term" value="F:cysteine-type peptidase activity"/>
    <property type="evidence" value="ECO:0007669"/>
    <property type="project" value="UniProtKB-KW"/>
</dbReference>
<feature type="domain" description="NlpC/P60" evidence="5">
    <location>
        <begin position="103"/>
        <end position="251"/>
    </location>
</feature>
<dbReference type="PANTHER" id="PTHR47053">
    <property type="entry name" value="MUREIN DD-ENDOPEPTIDASE MEPH-RELATED"/>
    <property type="match status" value="1"/>
</dbReference>
<comment type="caution">
    <text evidence="6">The sequence shown here is derived from an EMBL/GenBank/DDBJ whole genome shotgun (WGS) entry which is preliminary data.</text>
</comment>
<keyword evidence="7" id="KW-1185">Reference proteome</keyword>
<comment type="similarity">
    <text evidence="1">Belongs to the peptidase C40 family.</text>
</comment>
<keyword evidence="3" id="KW-0378">Hydrolase</keyword>
<dbReference type="InterPro" id="IPR000064">
    <property type="entry name" value="NLP_P60_dom"/>
</dbReference>
<gene>
    <name evidence="6" type="ORF">GC093_33195</name>
</gene>
<sequence length="252" mass="28080">MGLKQKLFAAAALSMVLSGCSTVSQNNEAATQFGGMDERLFNANLTKHDRWLKKGDAQIEQEMKDYHVQDTPTTSKQTFKIHGLGAQQLVEVWPNPSVVPTQGSYAENVISTATMYFGTPYEYGSDRSDPSTFDCSDFTRWAFLSSVGMDLPKDSRNQALYVQTYSNHPYTNIYDAQRGDLLFFISFNGTDPQSYRNKNKSIEEITHTGIYLGNGKMIHTASVATGGVRIDNVFGNHLEWRFVLGGSVLDVK</sequence>
<keyword evidence="2" id="KW-0645">Protease</keyword>
<dbReference type="PANTHER" id="PTHR47053:SF1">
    <property type="entry name" value="MUREIN DD-ENDOPEPTIDASE MEPH-RELATED"/>
    <property type="match status" value="1"/>
</dbReference>
<dbReference type="InterPro" id="IPR038765">
    <property type="entry name" value="Papain-like_cys_pep_sf"/>
</dbReference>
<dbReference type="Proteomes" id="UP000641588">
    <property type="component" value="Unassembled WGS sequence"/>
</dbReference>
<evidence type="ECO:0000256" key="3">
    <source>
        <dbReference type="ARBA" id="ARBA00022801"/>
    </source>
</evidence>
<reference evidence="6" key="1">
    <citation type="submission" date="2019-10" db="EMBL/GenBank/DDBJ databases">
        <title>Description of Paenibacillus glebae sp. nov.</title>
        <authorList>
            <person name="Carlier A."/>
            <person name="Qi S."/>
        </authorList>
    </citation>
    <scope>NUCLEOTIDE SEQUENCE</scope>
    <source>
        <strain evidence="6">LMG 31456</strain>
    </source>
</reference>
<organism evidence="6 7">
    <name type="scientific">Paenibacillus foliorum</name>
    <dbReference type="NCBI Taxonomy" id="2654974"/>
    <lineage>
        <taxon>Bacteria</taxon>
        <taxon>Bacillati</taxon>
        <taxon>Bacillota</taxon>
        <taxon>Bacilli</taxon>
        <taxon>Bacillales</taxon>
        <taxon>Paenibacillaceae</taxon>
        <taxon>Paenibacillus</taxon>
    </lineage>
</organism>
<dbReference type="AlphaFoldDB" id="A0A972K4G6"/>
<name>A0A972K4G6_9BACL</name>
<evidence type="ECO:0000256" key="2">
    <source>
        <dbReference type="ARBA" id="ARBA00022670"/>
    </source>
</evidence>
<protein>
    <submittedName>
        <fullName evidence="6">NlpC/P60 family protein</fullName>
    </submittedName>
</protein>
<accession>A0A972K4G6</accession>
<evidence type="ECO:0000256" key="4">
    <source>
        <dbReference type="ARBA" id="ARBA00022807"/>
    </source>
</evidence>
<evidence type="ECO:0000313" key="6">
    <source>
        <dbReference type="EMBL" id="NOU98050.1"/>
    </source>
</evidence>
<evidence type="ECO:0000313" key="7">
    <source>
        <dbReference type="Proteomes" id="UP000641588"/>
    </source>
</evidence>
<dbReference type="Pfam" id="PF00877">
    <property type="entry name" value="NLPC_P60"/>
    <property type="match status" value="1"/>
</dbReference>
<dbReference type="EMBL" id="WHOD01000128">
    <property type="protein sequence ID" value="NOU98050.1"/>
    <property type="molecule type" value="Genomic_DNA"/>
</dbReference>
<dbReference type="SUPFAM" id="SSF54001">
    <property type="entry name" value="Cysteine proteinases"/>
    <property type="match status" value="1"/>
</dbReference>
<dbReference type="Gene3D" id="3.90.1720.10">
    <property type="entry name" value="endopeptidase domain like (from Nostoc punctiforme)"/>
    <property type="match status" value="1"/>
</dbReference>
<proteinExistence type="inferred from homology"/>
<dbReference type="RefSeq" id="WP_171656303.1">
    <property type="nucleotide sequence ID" value="NZ_WHOD01000128.1"/>
</dbReference>
<dbReference type="PROSITE" id="PS51257">
    <property type="entry name" value="PROKAR_LIPOPROTEIN"/>
    <property type="match status" value="1"/>
</dbReference>
<dbReference type="PROSITE" id="PS51935">
    <property type="entry name" value="NLPC_P60"/>
    <property type="match status" value="1"/>
</dbReference>
<evidence type="ECO:0000256" key="1">
    <source>
        <dbReference type="ARBA" id="ARBA00007074"/>
    </source>
</evidence>